<evidence type="ECO:0000256" key="1">
    <source>
        <dbReference type="ARBA" id="ARBA00004141"/>
    </source>
</evidence>
<feature type="transmembrane region" description="Helical" evidence="6">
    <location>
        <begin position="6"/>
        <end position="26"/>
    </location>
</feature>
<dbReference type="GO" id="GO:0016020">
    <property type="term" value="C:membrane"/>
    <property type="evidence" value="ECO:0007669"/>
    <property type="project" value="UniProtKB-SubCell"/>
</dbReference>
<comment type="subcellular location">
    <subcellularLocation>
        <location evidence="1">Membrane</location>
        <topology evidence="1">Multi-pass membrane protein</topology>
    </subcellularLocation>
</comment>
<dbReference type="Pfam" id="PF03741">
    <property type="entry name" value="TerC"/>
    <property type="match status" value="1"/>
</dbReference>
<keyword evidence="8" id="KW-1185">Reference proteome</keyword>
<comment type="caution">
    <text evidence="7">The sequence shown here is derived from an EMBL/GenBank/DDBJ whole genome shotgun (WGS) entry which is preliminary data.</text>
</comment>
<evidence type="ECO:0000313" key="8">
    <source>
        <dbReference type="Proteomes" id="UP000544872"/>
    </source>
</evidence>
<organism evidence="7 8">
    <name type="scientific">Novispirillum itersonii</name>
    <name type="common">Aquaspirillum itersonii</name>
    <dbReference type="NCBI Taxonomy" id="189"/>
    <lineage>
        <taxon>Bacteria</taxon>
        <taxon>Pseudomonadati</taxon>
        <taxon>Pseudomonadota</taxon>
        <taxon>Alphaproteobacteria</taxon>
        <taxon>Rhodospirillales</taxon>
        <taxon>Novispirillaceae</taxon>
        <taxon>Novispirillum</taxon>
    </lineage>
</organism>
<comment type="similarity">
    <text evidence="2">Belongs to the TerC family.</text>
</comment>
<accession>A0A7X0DN11</accession>
<dbReference type="RefSeq" id="WP_184264641.1">
    <property type="nucleotide sequence ID" value="NZ_JACIIX010000012.1"/>
</dbReference>
<dbReference type="AlphaFoldDB" id="A0A7X0DN11"/>
<feature type="transmembrane region" description="Helical" evidence="6">
    <location>
        <begin position="129"/>
        <end position="148"/>
    </location>
</feature>
<keyword evidence="3 6" id="KW-0812">Transmembrane</keyword>
<dbReference type="NCBIfam" id="TIGR03718">
    <property type="entry name" value="R_switched_Alx"/>
    <property type="match status" value="1"/>
</dbReference>
<protein>
    <submittedName>
        <fullName evidence="7">Tellurite resistance protein TerC</fullName>
    </submittedName>
</protein>
<feature type="transmembrane region" description="Helical" evidence="6">
    <location>
        <begin position="280"/>
        <end position="299"/>
    </location>
</feature>
<evidence type="ECO:0000256" key="6">
    <source>
        <dbReference type="SAM" id="Phobius"/>
    </source>
</evidence>
<evidence type="ECO:0000313" key="7">
    <source>
        <dbReference type="EMBL" id="MBB6211668.1"/>
    </source>
</evidence>
<dbReference type="InterPro" id="IPR022369">
    <property type="entry name" value="Integral_membrane_TerC_rswitch"/>
</dbReference>
<keyword evidence="5 6" id="KW-0472">Membrane</keyword>
<feature type="transmembrane region" description="Helical" evidence="6">
    <location>
        <begin position="103"/>
        <end position="123"/>
    </location>
</feature>
<reference evidence="7 8" key="1">
    <citation type="submission" date="2020-08" db="EMBL/GenBank/DDBJ databases">
        <title>Genomic Encyclopedia of Type Strains, Phase IV (KMG-IV): sequencing the most valuable type-strain genomes for metagenomic binning, comparative biology and taxonomic classification.</title>
        <authorList>
            <person name="Goeker M."/>
        </authorList>
    </citation>
    <scope>NUCLEOTIDE SEQUENCE [LARGE SCALE GENOMIC DNA]</scope>
    <source>
        <strain evidence="7 8">DSM 11590</strain>
    </source>
</reference>
<dbReference type="InterPro" id="IPR005496">
    <property type="entry name" value="Integral_membrane_TerC"/>
</dbReference>
<evidence type="ECO:0000256" key="3">
    <source>
        <dbReference type="ARBA" id="ARBA00022692"/>
    </source>
</evidence>
<feature type="transmembrane region" description="Helical" evidence="6">
    <location>
        <begin position="194"/>
        <end position="218"/>
    </location>
</feature>
<dbReference type="Proteomes" id="UP000544872">
    <property type="component" value="Unassembled WGS sequence"/>
</dbReference>
<evidence type="ECO:0000256" key="2">
    <source>
        <dbReference type="ARBA" id="ARBA00007511"/>
    </source>
</evidence>
<feature type="transmembrane region" description="Helical" evidence="6">
    <location>
        <begin position="256"/>
        <end position="274"/>
    </location>
</feature>
<evidence type="ECO:0000256" key="5">
    <source>
        <dbReference type="ARBA" id="ARBA00023136"/>
    </source>
</evidence>
<proteinExistence type="inferred from homology"/>
<feature type="transmembrane region" description="Helical" evidence="6">
    <location>
        <begin position="72"/>
        <end position="96"/>
    </location>
</feature>
<keyword evidence="4 6" id="KW-1133">Transmembrane helix</keyword>
<evidence type="ECO:0000256" key="4">
    <source>
        <dbReference type="ARBA" id="ARBA00022989"/>
    </source>
</evidence>
<gene>
    <name evidence="7" type="ORF">FHS48_003109</name>
</gene>
<dbReference type="EMBL" id="JACIIX010000012">
    <property type="protein sequence ID" value="MBB6211668.1"/>
    <property type="molecule type" value="Genomic_DNA"/>
</dbReference>
<feature type="transmembrane region" description="Helical" evidence="6">
    <location>
        <begin position="224"/>
        <end position="244"/>
    </location>
</feature>
<feature type="transmembrane region" description="Helical" evidence="6">
    <location>
        <begin position="38"/>
        <end position="60"/>
    </location>
</feature>
<dbReference type="PANTHER" id="PTHR30238:SF0">
    <property type="entry name" value="THYLAKOID MEMBRANE PROTEIN TERC, CHLOROPLASTIC"/>
    <property type="match status" value="1"/>
</dbReference>
<sequence length="309" mass="34133">MDFTLLAWGGFGAFVLILLALDLGLLNRNDEEVSIRKSLIMCGFYASLAVIFAGGVAYVQGVPKGLEFMTGYVIELSLSLDNVFVIALVFTAFAIPPKYQHRVLFWGIIGALVMRAGMILAGISLVQQFHWVIYIFGGFLIFTGLKMLKPDDENPDPEKIWLVRLARRFFPVTKEFHGHSFFVRINGVRHITPLFLSLMAVEAIDVIFAVDSIPAIFAVTTDPFIVFTSNVFAILGLRSLYFALAGLLPRFAYLKYGLALLLVVIGTKMVLVDIYKLPTWAALGLTAGILGGSIALSLWKTRDQVKVST</sequence>
<name>A0A7X0DN11_NOVIT</name>
<dbReference type="PANTHER" id="PTHR30238">
    <property type="entry name" value="MEMBRANE BOUND PREDICTED REDOX MODULATOR"/>
    <property type="match status" value="1"/>
</dbReference>